<keyword evidence="5" id="KW-0472">Membrane</keyword>
<dbReference type="Pfam" id="PF01943">
    <property type="entry name" value="Polysacc_synt"/>
    <property type="match status" value="1"/>
</dbReference>
<keyword evidence="4" id="KW-1133">Transmembrane helix</keyword>
<dbReference type="CDD" id="cd13128">
    <property type="entry name" value="MATE_Wzx_like"/>
    <property type="match status" value="1"/>
</dbReference>
<evidence type="ECO:0000313" key="7">
    <source>
        <dbReference type="Proteomes" id="UP000474228"/>
    </source>
</evidence>
<keyword evidence="3" id="KW-0812">Transmembrane</keyword>
<evidence type="ECO:0000256" key="3">
    <source>
        <dbReference type="ARBA" id="ARBA00022692"/>
    </source>
</evidence>
<dbReference type="RefSeq" id="WP_000107550.1">
    <property type="nucleotide sequence ID" value="NZ_AP026917.1"/>
</dbReference>
<evidence type="ECO:0000256" key="1">
    <source>
        <dbReference type="ARBA" id="ARBA00004651"/>
    </source>
</evidence>
<evidence type="ECO:0000313" key="6">
    <source>
        <dbReference type="EMBL" id="MTV63475.1"/>
    </source>
</evidence>
<gene>
    <name evidence="6" type="ORF">GM539_08745</name>
</gene>
<evidence type="ECO:0000256" key="2">
    <source>
        <dbReference type="ARBA" id="ARBA00022475"/>
    </source>
</evidence>
<dbReference type="InterPro" id="IPR050833">
    <property type="entry name" value="Poly_Biosynth_Transport"/>
</dbReference>
<name>A0A6G2D5D0_STREE</name>
<protein>
    <submittedName>
        <fullName evidence="6">Oligosaccharide flippase family protein</fullName>
    </submittedName>
</protein>
<dbReference type="EMBL" id="WNHJ01000036">
    <property type="protein sequence ID" value="MTV63475.1"/>
    <property type="molecule type" value="Genomic_DNA"/>
</dbReference>
<dbReference type="AlphaFoldDB" id="A0A6G2D5D0"/>
<dbReference type="InterPro" id="IPR002797">
    <property type="entry name" value="Polysacc_synth"/>
</dbReference>
<evidence type="ECO:0000256" key="4">
    <source>
        <dbReference type="ARBA" id="ARBA00022989"/>
    </source>
</evidence>
<dbReference type="PANTHER" id="PTHR30250:SF11">
    <property type="entry name" value="O-ANTIGEN TRANSPORTER-RELATED"/>
    <property type="match status" value="1"/>
</dbReference>
<reference evidence="6 7" key="1">
    <citation type="submission" date="2019-11" db="EMBL/GenBank/DDBJ databases">
        <title>Growth characteristics of pneumococcus vary with the chemical composition of the capsule and with environmental conditions.</title>
        <authorList>
            <person name="Tothpal A."/>
            <person name="Desobry K."/>
            <person name="Joshi S."/>
            <person name="Wyllie A.L."/>
            <person name="Weinberger D.M."/>
        </authorList>
    </citation>
    <scope>NUCLEOTIDE SEQUENCE [LARGE SCALE GENOMIC DNA]</scope>
    <source>
        <strain evidence="7">pnumococcus22F</strain>
    </source>
</reference>
<evidence type="ECO:0000256" key="5">
    <source>
        <dbReference type="ARBA" id="ARBA00023136"/>
    </source>
</evidence>
<dbReference type="Proteomes" id="UP000474228">
    <property type="component" value="Unassembled WGS sequence"/>
</dbReference>
<proteinExistence type="predicted"/>
<sequence length="480" mass="53615">MSTRNSLIKNSLYNVAYRMLNIIFPLVSATYTARIILASGVGEVSFAQNVVSYFTTIAAMGIPNYGIREIAKTRNKAEATNKVFSELFLINGLSTLLCSIVYLILILTFNSIFDNTSMYLAVGLTLVFNFLNIDWFYQGKEDYAYITKRSFSIKLISLFSLFIFVRDTDDAVNYALISSLAIGGNNIFNLVNLRKYNIRFSFNNIKIRRHLKPIFVLLGSVIAIEIYTMLDTTMIGAMVGTTEVGYYTNSMKLVKLLITVITAIGGVLLPRLSDYYSKGEFEKLNHIVDKVFRIMLFLFLPAQVALILVAPVIMPILFGDSFIPAVLTLQLTSLLICTLGFSNLFGTQILLTFGDERKLLISTILGALSNIALNLILIPVMAQNGAALASVISETIVTLTAYYYAKKRVTIRFDLGFYLPTVVSTIIMGGAIYVVMQLYIGDIEKMLFSTLLGGVVFLLINVFMKNPIIYEFTGIIKRKR</sequence>
<comment type="subcellular location">
    <subcellularLocation>
        <location evidence="1">Cell membrane</location>
        <topology evidence="1">Multi-pass membrane protein</topology>
    </subcellularLocation>
</comment>
<organism evidence="6 7">
    <name type="scientific">Streptococcus pneumoniae</name>
    <dbReference type="NCBI Taxonomy" id="1313"/>
    <lineage>
        <taxon>Bacteria</taxon>
        <taxon>Bacillati</taxon>
        <taxon>Bacillota</taxon>
        <taxon>Bacilli</taxon>
        <taxon>Lactobacillales</taxon>
        <taxon>Streptococcaceae</taxon>
        <taxon>Streptococcus</taxon>
    </lineage>
</organism>
<comment type="caution">
    <text evidence="6">The sequence shown here is derived from an EMBL/GenBank/DDBJ whole genome shotgun (WGS) entry which is preliminary data.</text>
</comment>
<keyword evidence="2" id="KW-1003">Cell membrane</keyword>
<dbReference type="PANTHER" id="PTHR30250">
    <property type="entry name" value="PST FAMILY PREDICTED COLANIC ACID TRANSPORTER"/>
    <property type="match status" value="1"/>
</dbReference>
<accession>A0A6G2D5D0</accession>
<dbReference type="GO" id="GO:0005886">
    <property type="term" value="C:plasma membrane"/>
    <property type="evidence" value="ECO:0007669"/>
    <property type="project" value="UniProtKB-SubCell"/>
</dbReference>